<gene>
    <name evidence="2" type="ORF">BHS09_27570</name>
</gene>
<evidence type="ECO:0000313" key="3">
    <source>
        <dbReference type="Proteomes" id="UP000320179"/>
    </source>
</evidence>
<dbReference type="EMBL" id="CP017174">
    <property type="protein sequence ID" value="QDE70421.1"/>
    <property type="molecule type" value="Genomic_DNA"/>
</dbReference>
<evidence type="ECO:0008006" key="4">
    <source>
        <dbReference type="Google" id="ProtNLM"/>
    </source>
</evidence>
<dbReference type="AlphaFoldDB" id="A0AAE6G3T1"/>
<protein>
    <recommendedName>
        <fullName evidence="4">Lipoprotein</fullName>
    </recommendedName>
</protein>
<proteinExistence type="predicted"/>
<name>A0AAE6G3T1_MYXXA</name>
<feature type="signal peptide" evidence="1">
    <location>
        <begin position="1"/>
        <end position="20"/>
    </location>
</feature>
<feature type="chain" id="PRO_5042121656" description="Lipoprotein" evidence="1">
    <location>
        <begin position="21"/>
        <end position="178"/>
    </location>
</feature>
<organism evidence="2 3">
    <name type="scientific">Myxococcus xanthus</name>
    <dbReference type="NCBI Taxonomy" id="34"/>
    <lineage>
        <taxon>Bacteria</taxon>
        <taxon>Pseudomonadati</taxon>
        <taxon>Myxococcota</taxon>
        <taxon>Myxococcia</taxon>
        <taxon>Myxococcales</taxon>
        <taxon>Cystobacterineae</taxon>
        <taxon>Myxococcaceae</taxon>
        <taxon>Myxococcus</taxon>
    </lineage>
</organism>
<keyword evidence="1" id="KW-0732">Signal</keyword>
<reference evidence="2 3" key="1">
    <citation type="journal article" date="2019" name="Science">
        <title>Social genes are selection hotspots in kin groups of a soil microbe.</title>
        <authorList>
            <person name="Wielgoss S."/>
            <person name="Wolfensberger R."/>
            <person name="Sun L."/>
            <person name="Fiegna F."/>
            <person name="Velicer G.J."/>
        </authorList>
    </citation>
    <scope>NUCLEOTIDE SEQUENCE [LARGE SCALE GENOMIC DNA]</scope>
    <source>
        <strain evidence="2 3">MC3.5.9c15</strain>
    </source>
</reference>
<evidence type="ECO:0000256" key="1">
    <source>
        <dbReference type="SAM" id="SignalP"/>
    </source>
</evidence>
<dbReference type="RefSeq" id="WP_140799598.1">
    <property type="nucleotide sequence ID" value="NZ_CP017173.1"/>
</dbReference>
<evidence type="ECO:0000313" key="2">
    <source>
        <dbReference type="EMBL" id="QDE70421.1"/>
    </source>
</evidence>
<sequence>MKKYLLPLSCLFLASACRHIGNTPDWNPSEDIPAGTDVRITLQDVRNPQRRSTYVVDPRTGTVVERRDGKRAYAVADPQSLDTESTGEATQAALAPTSSVTVAMSVNCRDSLTSPDGCVDLAIDPKHETSGDPNPIKEEKRRIAITERYVKQLAVNVLQTAHRAGVQVHVPAPRRISK</sequence>
<accession>A0AAE6G3T1</accession>
<dbReference type="PROSITE" id="PS51257">
    <property type="entry name" value="PROKAR_LIPOPROTEIN"/>
    <property type="match status" value="1"/>
</dbReference>
<dbReference type="Proteomes" id="UP000320179">
    <property type="component" value="Chromosome"/>
</dbReference>